<sequence>MPRIRERSAASGRPCSVAIPFVGIMPPDTFWRGLKLGAAATAVARAERVKVAVPLWAATVINYPTAVRDARSRKWALDGSGPVVDMRRYVRS</sequence>
<accession>A0AAD7TDM8</accession>
<organism evidence="1 2">
    <name type="scientific">Aldrovandia affinis</name>
    <dbReference type="NCBI Taxonomy" id="143900"/>
    <lineage>
        <taxon>Eukaryota</taxon>
        <taxon>Metazoa</taxon>
        <taxon>Chordata</taxon>
        <taxon>Craniata</taxon>
        <taxon>Vertebrata</taxon>
        <taxon>Euteleostomi</taxon>
        <taxon>Actinopterygii</taxon>
        <taxon>Neopterygii</taxon>
        <taxon>Teleostei</taxon>
        <taxon>Notacanthiformes</taxon>
        <taxon>Halosauridae</taxon>
        <taxon>Aldrovandia</taxon>
    </lineage>
</organism>
<name>A0AAD7TDM8_9TELE</name>
<evidence type="ECO:0000313" key="1">
    <source>
        <dbReference type="EMBL" id="KAJ8418281.1"/>
    </source>
</evidence>
<proteinExistence type="predicted"/>
<dbReference type="EMBL" id="JAINUG010000002">
    <property type="protein sequence ID" value="KAJ8418281.1"/>
    <property type="molecule type" value="Genomic_DNA"/>
</dbReference>
<keyword evidence="2" id="KW-1185">Reference proteome</keyword>
<comment type="caution">
    <text evidence="1">The sequence shown here is derived from an EMBL/GenBank/DDBJ whole genome shotgun (WGS) entry which is preliminary data.</text>
</comment>
<dbReference type="AlphaFoldDB" id="A0AAD7TDM8"/>
<reference evidence="1" key="1">
    <citation type="journal article" date="2023" name="Science">
        <title>Genome structures resolve the early diversification of teleost fishes.</title>
        <authorList>
            <person name="Parey E."/>
            <person name="Louis A."/>
            <person name="Montfort J."/>
            <person name="Bouchez O."/>
            <person name="Roques C."/>
            <person name="Iampietro C."/>
            <person name="Lluch J."/>
            <person name="Castinel A."/>
            <person name="Donnadieu C."/>
            <person name="Desvignes T."/>
            <person name="Floi Bucao C."/>
            <person name="Jouanno E."/>
            <person name="Wen M."/>
            <person name="Mejri S."/>
            <person name="Dirks R."/>
            <person name="Jansen H."/>
            <person name="Henkel C."/>
            <person name="Chen W.J."/>
            <person name="Zahm M."/>
            <person name="Cabau C."/>
            <person name="Klopp C."/>
            <person name="Thompson A.W."/>
            <person name="Robinson-Rechavi M."/>
            <person name="Braasch I."/>
            <person name="Lecointre G."/>
            <person name="Bobe J."/>
            <person name="Postlethwait J.H."/>
            <person name="Berthelot C."/>
            <person name="Roest Crollius H."/>
            <person name="Guiguen Y."/>
        </authorList>
    </citation>
    <scope>NUCLEOTIDE SEQUENCE</scope>
    <source>
        <strain evidence="1">NC1722</strain>
    </source>
</reference>
<evidence type="ECO:0000313" key="2">
    <source>
        <dbReference type="Proteomes" id="UP001221898"/>
    </source>
</evidence>
<protein>
    <submittedName>
        <fullName evidence="1">Uncharacterized protein</fullName>
    </submittedName>
</protein>
<dbReference type="Proteomes" id="UP001221898">
    <property type="component" value="Unassembled WGS sequence"/>
</dbReference>
<gene>
    <name evidence="1" type="ORF">AAFF_G00139900</name>
</gene>